<dbReference type="SUPFAM" id="SSF53756">
    <property type="entry name" value="UDP-Glycosyltransferase/glycogen phosphorylase"/>
    <property type="match status" value="1"/>
</dbReference>
<evidence type="ECO:0000313" key="4">
    <source>
        <dbReference type="EMBL" id="GEN65080.1"/>
    </source>
</evidence>
<dbReference type="GO" id="GO:0016757">
    <property type="term" value="F:glycosyltransferase activity"/>
    <property type="evidence" value="ECO:0007669"/>
    <property type="project" value="InterPro"/>
</dbReference>
<dbReference type="EMBL" id="BJYG01000070">
    <property type="protein sequence ID" value="GEN65080.1"/>
    <property type="molecule type" value="Genomic_DNA"/>
</dbReference>
<dbReference type="Pfam" id="PF00534">
    <property type="entry name" value="Glycos_transf_1"/>
    <property type="match status" value="1"/>
</dbReference>
<dbReference type="InterPro" id="IPR028098">
    <property type="entry name" value="Glyco_trans_4-like_N"/>
</dbReference>
<proteinExistence type="predicted"/>
<protein>
    <recommendedName>
        <fullName evidence="6">Glycosyl transferase family 1 domain-containing protein</fullName>
    </recommendedName>
</protein>
<feature type="transmembrane region" description="Helical" evidence="1">
    <location>
        <begin position="140"/>
        <end position="167"/>
    </location>
</feature>
<dbReference type="AlphaFoldDB" id="A0A511XQ40"/>
<comment type="caution">
    <text evidence="4">The sequence shown here is derived from an EMBL/GenBank/DDBJ whole genome shotgun (WGS) entry which is preliminary data.</text>
</comment>
<feature type="domain" description="Glycosyl transferase family 1" evidence="2">
    <location>
        <begin position="234"/>
        <end position="409"/>
    </location>
</feature>
<dbReference type="Gene3D" id="3.40.50.2000">
    <property type="entry name" value="Glycogen Phosphorylase B"/>
    <property type="match status" value="2"/>
</dbReference>
<dbReference type="CDD" id="cd03801">
    <property type="entry name" value="GT4_PimA-like"/>
    <property type="match status" value="1"/>
</dbReference>
<keyword evidence="5" id="KW-1185">Reference proteome</keyword>
<accession>A0A511XQ40</accession>
<feature type="domain" description="Glycosyltransferase subfamily 4-like N-terminal" evidence="3">
    <location>
        <begin position="122"/>
        <end position="221"/>
    </location>
</feature>
<dbReference type="Pfam" id="PF13439">
    <property type="entry name" value="Glyco_transf_4"/>
    <property type="match status" value="1"/>
</dbReference>
<dbReference type="Proteomes" id="UP000321746">
    <property type="component" value="Unassembled WGS sequence"/>
</dbReference>
<reference evidence="4 5" key="1">
    <citation type="submission" date="2019-07" db="EMBL/GenBank/DDBJ databases">
        <title>Whole genome shotgun sequence of Acetobacter oeni NBRC 105207.</title>
        <authorList>
            <person name="Hosoyama A."/>
            <person name="Uohara A."/>
            <person name="Ohji S."/>
            <person name="Ichikawa N."/>
        </authorList>
    </citation>
    <scope>NUCLEOTIDE SEQUENCE [LARGE SCALE GENOMIC DNA]</scope>
    <source>
        <strain evidence="4 5">NBRC 105207</strain>
    </source>
</reference>
<evidence type="ECO:0000259" key="2">
    <source>
        <dbReference type="Pfam" id="PF00534"/>
    </source>
</evidence>
<organism evidence="4 5">
    <name type="scientific">Acetobacter oeni</name>
    <dbReference type="NCBI Taxonomy" id="304077"/>
    <lineage>
        <taxon>Bacteria</taxon>
        <taxon>Pseudomonadati</taxon>
        <taxon>Pseudomonadota</taxon>
        <taxon>Alphaproteobacteria</taxon>
        <taxon>Acetobacterales</taxon>
        <taxon>Acetobacteraceae</taxon>
        <taxon>Acetobacter</taxon>
    </lineage>
</organism>
<dbReference type="PANTHER" id="PTHR12526">
    <property type="entry name" value="GLYCOSYLTRANSFERASE"/>
    <property type="match status" value="1"/>
</dbReference>
<name>A0A511XQ40_9PROT</name>
<gene>
    <name evidence="4" type="ORF">AOE01nite_33040</name>
</gene>
<keyword evidence="1" id="KW-0472">Membrane</keyword>
<keyword evidence="1" id="KW-1133">Transmembrane helix</keyword>
<keyword evidence="1" id="KW-0812">Transmembrane</keyword>
<evidence type="ECO:0000256" key="1">
    <source>
        <dbReference type="SAM" id="Phobius"/>
    </source>
</evidence>
<evidence type="ECO:0000259" key="3">
    <source>
        <dbReference type="Pfam" id="PF13439"/>
    </source>
</evidence>
<dbReference type="InterPro" id="IPR001296">
    <property type="entry name" value="Glyco_trans_1"/>
</dbReference>
<evidence type="ECO:0000313" key="5">
    <source>
        <dbReference type="Proteomes" id="UP000321746"/>
    </source>
</evidence>
<evidence type="ECO:0008006" key="6">
    <source>
        <dbReference type="Google" id="ProtNLM"/>
    </source>
</evidence>
<sequence length="438" mass="48285">MPTRERTSLIMSIELPGQPASETDGSRLRVLFINDTSRNGGPGQTLLDILKFLPSALIDRSVMLPREDIVSRRLREHNAVETLIIEPAIIENLVQPLSRAMTRDDFAAPRALCALRAAGNVVRAVTGALRLIRRVRQERYAVIFCNGTTANFIGGVLAALLGVPVVWHVFYPSVPLVLRGSHRWLAARSGVRSILCVSNAVASQFGRGMSKVRVLHDALDIAEFDRMAAPPVLKKELGLPEDTLIFGAHGRILPHKGFVELIRAAHLVCSRLDETTRARCRFVILGDTPQDMPVDHLEECRELVRTLGLEKQVLFIGFRPLVRSYLADFDVALVPSVYPDPLPRAVLEAMAMRKPVIAFAVGGMGEMLTDGVEGRLLNGHPPDIEGLVEACLNVIKDPATWRVRGKAARGRIERDFNARTHADAIARELFRSAKVSVP</sequence>